<gene>
    <name evidence="7" type="ORF">ACFQS8_05945</name>
</gene>
<dbReference type="Proteomes" id="UP001596492">
    <property type="component" value="Unassembled WGS sequence"/>
</dbReference>
<keyword evidence="3" id="KW-0862">Zinc</keyword>
<dbReference type="InterPro" id="IPR036388">
    <property type="entry name" value="WH-like_DNA-bd_sf"/>
</dbReference>
<comment type="caution">
    <text evidence="7">The sequence shown here is derived from an EMBL/GenBank/DDBJ whole genome shotgun (WGS) entry which is preliminary data.</text>
</comment>
<keyword evidence="5" id="KW-0238">DNA-binding</keyword>
<reference evidence="8" key="1">
    <citation type="journal article" date="2019" name="Int. J. Syst. Evol. Microbiol.">
        <title>The Global Catalogue of Microorganisms (GCM) 10K type strain sequencing project: providing services to taxonomists for standard genome sequencing and annotation.</title>
        <authorList>
            <consortium name="The Broad Institute Genomics Platform"/>
            <consortium name="The Broad Institute Genome Sequencing Center for Infectious Disease"/>
            <person name="Wu L."/>
            <person name="Ma J."/>
        </authorList>
    </citation>
    <scope>NUCLEOTIDE SEQUENCE [LARGE SCALE GENOMIC DNA]</scope>
    <source>
        <strain evidence="8">CCUG 51308</strain>
    </source>
</reference>
<proteinExistence type="inferred from homology"/>
<dbReference type="SUPFAM" id="SSF46785">
    <property type="entry name" value="Winged helix' DNA-binding domain"/>
    <property type="match status" value="1"/>
</dbReference>
<name>A0ABW2IJX5_9PROT</name>
<evidence type="ECO:0000256" key="1">
    <source>
        <dbReference type="ARBA" id="ARBA00007957"/>
    </source>
</evidence>
<dbReference type="RefSeq" id="WP_382166344.1">
    <property type="nucleotide sequence ID" value="NZ_JBHTBR010000002.1"/>
</dbReference>
<evidence type="ECO:0000313" key="7">
    <source>
        <dbReference type="EMBL" id="MFC7291150.1"/>
    </source>
</evidence>
<keyword evidence="6" id="KW-0804">Transcription</keyword>
<evidence type="ECO:0000256" key="4">
    <source>
        <dbReference type="ARBA" id="ARBA00023015"/>
    </source>
</evidence>
<comment type="similarity">
    <text evidence="1">Belongs to the Fur family.</text>
</comment>
<dbReference type="Gene3D" id="1.10.10.10">
    <property type="entry name" value="Winged helix-like DNA-binding domain superfamily/Winged helix DNA-binding domain"/>
    <property type="match status" value="1"/>
</dbReference>
<accession>A0ABW2IJX5</accession>
<keyword evidence="4" id="KW-0805">Transcription regulation</keyword>
<dbReference type="Gene3D" id="3.30.1490.190">
    <property type="match status" value="1"/>
</dbReference>
<sequence length="156" mass="17055">MIKTHLSCSSGSTKDALAEAERITDANGVRLTPLRRRVLELLLQADMPAKAYDLLQHLTSDASPAKPPTVYRALDFLLQQGLAHKIESLNAFVACGHRGHGHAAVFLICETCKNAQEMHAEKTLSMLKAETDKMEFSFANAVIEVHGHCADCKKTA</sequence>
<evidence type="ECO:0000256" key="6">
    <source>
        <dbReference type="ARBA" id="ARBA00023163"/>
    </source>
</evidence>
<keyword evidence="2" id="KW-0678">Repressor</keyword>
<dbReference type="EMBL" id="JBHTBR010000002">
    <property type="protein sequence ID" value="MFC7291150.1"/>
    <property type="molecule type" value="Genomic_DNA"/>
</dbReference>
<dbReference type="InterPro" id="IPR002481">
    <property type="entry name" value="FUR"/>
</dbReference>
<evidence type="ECO:0000256" key="2">
    <source>
        <dbReference type="ARBA" id="ARBA00022491"/>
    </source>
</evidence>
<organism evidence="7 8">
    <name type="scientific">Hirschia litorea</name>
    <dbReference type="NCBI Taxonomy" id="1199156"/>
    <lineage>
        <taxon>Bacteria</taxon>
        <taxon>Pseudomonadati</taxon>
        <taxon>Pseudomonadota</taxon>
        <taxon>Alphaproteobacteria</taxon>
        <taxon>Hyphomonadales</taxon>
        <taxon>Hyphomonadaceae</taxon>
        <taxon>Hirschia</taxon>
    </lineage>
</organism>
<evidence type="ECO:0000256" key="5">
    <source>
        <dbReference type="ARBA" id="ARBA00023125"/>
    </source>
</evidence>
<dbReference type="Pfam" id="PF01475">
    <property type="entry name" value="FUR"/>
    <property type="match status" value="1"/>
</dbReference>
<dbReference type="InterPro" id="IPR043135">
    <property type="entry name" value="Fur_C"/>
</dbReference>
<keyword evidence="8" id="KW-1185">Reference proteome</keyword>
<dbReference type="PANTHER" id="PTHR33202:SF6">
    <property type="entry name" value="ZINC UPTAKE REGULATION PROTEIN"/>
    <property type="match status" value="1"/>
</dbReference>
<dbReference type="PANTHER" id="PTHR33202">
    <property type="entry name" value="ZINC UPTAKE REGULATION PROTEIN"/>
    <property type="match status" value="1"/>
</dbReference>
<evidence type="ECO:0000256" key="3">
    <source>
        <dbReference type="ARBA" id="ARBA00022833"/>
    </source>
</evidence>
<protein>
    <submittedName>
        <fullName evidence="7">Transcriptional repressor</fullName>
    </submittedName>
</protein>
<dbReference type="InterPro" id="IPR036390">
    <property type="entry name" value="WH_DNA-bd_sf"/>
</dbReference>
<evidence type="ECO:0000313" key="8">
    <source>
        <dbReference type="Proteomes" id="UP001596492"/>
    </source>
</evidence>